<gene>
    <name evidence="3" type="ORF">ESZ50_01765</name>
</gene>
<feature type="transmembrane region" description="Helical" evidence="1">
    <location>
        <begin position="167"/>
        <end position="184"/>
    </location>
</feature>
<feature type="transmembrane region" description="Helical" evidence="1">
    <location>
        <begin position="55"/>
        <end position="77"/>
    </location>
</feature>
<dbReference type="Proteomes" id="UP000371977">
    <property type="component" value="Unassembled WGS sequence"/>
</dbReference>
<keyword evidence="1" id="KW-0472">Membrane</keyword>
<feature type="transmembrane region" description="Helical" evidence="1">
    <location>
        <begin position="244"/>
        <end position="260"/>
    </location>
</feature>
<feature type="transmembrane region" description="Helical" evidence="1">
    <location>
        <begin position="97"/>
        <end position="117"/>
    </location>
</feature>
<feature type="transmembrane region" description="Helical" evidence="1">
    <location>
        <begin position="267"/>
        <end position="285"/>
    </location>
</feature>
<feature type="transmembrane region" description="Helical" evidence="1">
    <location>
        <begin position="220"/>
        <end position="238"/>
    </location>
</feature>
<proteinExistence type="predicted"/>
<dbReference type="OrthoDB" id="9816377at2"/>
<dbReference type="AlphaFoldDB" id="A0A6C2CB47"/>
<feature type="transmembrane region" description="Helical" evidence="1">
    <location>
        <begin position="137"/>
        <end position="155"/>
    </location>
</feature>
<dbReference type="RefSeq" id="WP_148621889.1">
    <property type="nucleotide sequence ID" value="NZ_SDGZ01000006.1"/>
</dbReference>
<feature type="transmembrane region" description="Helical" evidence="1">
    <location>
        <begin position="12"/>
        <end position="35"/>
    </location>
</feature>
<dbReference type="GO" id="GO:0016747">
    <property type="term" value="F:acyltransferase activity, transferring groups other than amino-acyl groups"/>
    <property type="evidence" value="ECO:0007669"/>
    <property type="project" value="InterPro"/>
</dbReference>
<organism evidence="3 4">
    <name type="scientific">Weissella muntiaci</name>
    <dbReference type="NCBI Taxonomy" id="2508881"/>
    <lineage>
        <taxon>Bacteria</taxon>
        <taxon>Bacillati</taxon>
        <taxon>Bacillota</taxon>
        <taxon>Bacilli</taxon>
        <taxon>Lactobacillales</taxon>
        <taxon>Lactobacillaceae</taxon>
        <taxon>Weissella</taxon>
    </lineage>
</organism>
<reference evidence="3 4" key="1">
    <citation type="submission" date="2019-01" db="EMBL/GenBank/DDBJ databases">
        <title>Weissella sp. nov., a novel lactic acid bacterium isolated from animal feces.</title>
        <authorList>
            <person name="Wang L.-T."/>
        </authorList>
    </citation>
    <scope>NUCLEOTIDE SEQUENCE [LARGE SCALE GENOMIC DNA]</scope>
    <source>
        <strain evidence="3 4">8H-2</strain>
    </source>
</reference>
<feature type="transmembrane region" description="Helical" evidence="1">
    <location>
        <begin position="190"/>
        <end position="208"/>
    </location>
</feature>
<feature type="domain" description="Acyltransferase 3" evidence="2">
    <location>
        <begin position="12"/>
        <end position="318"/>
    </location>
</feature>
<evidence type="ECO:0000256" key="1">
    <source>
        <dbReference type="SAM" id="Phobius"/>
    </source>
</evidence>
<dbReference type="EMBL" id="SDGZ01000006">
    <property type="protein sequence ID" value="TYC50689.1"/>
    <property type="molecule type" value="Genomic_DNA"/>
</dbReference>
<sequence>MKKQVNERDSRFELLRIIAIFMITIYHFYFVGQLYRMPVGLVSRITHPGTSIMDSLFIPFGKIGVMLFVMITGYFLANEVVSVKKTVKRVWRVWSEAFAYSAIFLLFDIIMVISRQVPLSKALIKLLLEELLPFTFNAYWFVTAYIMLIVFSPFILTGIRQLRQSQLVVLIGIITLFNTLSTIGNQTFTLGGAGLGSILLPFLLGIYIKNYGIVLKHKVMMLFGLLVGMSALDVITMVFSNDGILPAFGAVLIFLLVIDLPAFNSRAINLIAPTSFAVYLFQHNILHREQVTTFMRFARVDNMFVIMLFSILWTISLFVIVFLIDQLRMRLFKQFGVSDWLDPIFKRKYFKRLEG</sequence>
<comment type="caution">
    <text evidence="3">The sequence shown here is derived from an EMBL/GenBank/DDBJ whole genome shotgun (WGS) entry which is preliminary data.</text>
</comment>
<keyword evidence="4" id="KW-1185">Reference proteome</keyword>
<feature type="transmembrane region" description="Helical" evidence="1">
    <location>
        <begin position="305"/>
        <end position="324"/>
    </location>
</feature>
<accession>A0A6C2CB47</accession>
<keyword evidence="1" id="KW-1133">Transmembrane helix</keyword>
<evidence type="ECO:0000313" key="4">
    <source>
        <dbReference type="Proteomes" id="UP000371977"/>
    </source>
</evidence>
<protein>
    <submittedName>
        <fullName evidence="3">Acyltransferase</fullName>
    </submittedName>
</protein>
<name>A0A6C2CB47_9LACO</name>
<evidence type="ECO:0000259" key="2">
    <source>
        <dbReference type="Pfam" id="PF01757"/>
    </source>
</evidence>
<dbReference type="InterPro" id="IPR002656">
    <property type="entry name" value="Acyl_transf_3_dom"/>
</dbReference>
<keyword evidence="3" id="KW-0012">Acyltransferase</keyword>
<keyword evidence="3" id="KW-0808">Transferase</keyword>
<dbReference type="Pfam" id="PF01757">
    <property type="entry name" value="Acyl_transf_3"/>
    <property type="match status" value="1"/>
</dbReference>
<evidence type="ECO:0000313" key="3">
    <source>
        <dbReference type="EMBL" id="TYC50689.1"/>
    </source>
</evidence>
<keyword evidence="1" id="KW-0812">Transmembrane</keyword>